<name>A0A9Q6IHA8_9PSED</name>
<sequence>MILILLPHADYDPTESSLPWQAARDAGFDAQFATPLGFPAYADSRLVSLGFGPLNPLLMTPAADLEHYHSMTRDPAFLSPLNYADVDPQAFEGLLIPGGHARGMRSLLESADVRRIILSFFKADKPVAAVCHGPLALARCIDPGSGRSVLYGRKVTALLAGPMELAAWIVTAPWLGRYYRTYDHSVEQEIKQVLASPADFLSGPWLPRRDSAQHPERGFVVRDRNLLTARWPGDCHRFANEWVALLQQARQAQVQPEQSSADPA</sequence>
<dbReference type="EMBL" id="QJRN01000003">
    <property type="protein sequence ID" value="PYC41418.1"/>
    <property type="molecule type" value="Genomic_DNA"/>
</dbReference>
<gene>
    <name evidence="1" type="ORF">DMX08_06600</name>
</gene>
<comment type="caution">
    <text evidence="1">The sequence shown here is derived from an EMBL/GenBank/DDBJ whole genome shotgun (WGS) entry which is preliminary data.</text>
</comment>
<dbReference type="SUPFAM" id="SSF52317">
    <property type="entry name" value="Class I glutamine amidotransferase-like"/>
    <property type="match status" value="1"/>
</dbReference>
<protein>
    <recommendedName>
        <fullName evidence="3">DJ-1/PfpI family protein</fullName>
    </recommendedName>
</protein>
<organism evidence="1 2">
    <name type="scientific">Pseudomonas protegens</name>
    <dbReference type="NCBI Taxonomy" id="380021"/>
    <lineage>
        <taxon>Bacteria</taxon>
        <taxon>Pseudomonadati</taxon>
        <taxon>Pseudomonadota</taxon>
        <taxon>Gammaproteobacteria</taxon>
        <taxon>Pseudomonadales</taxon>
        <taxon>Pseudomonadaceae</taxon>
        <taxon>Pseudomonas</taxon>
    </lineage>
</organism>
<dbReference type="AlphaFoldDB" id="A0A9Q6IHA8"/>
<dbReference type="InterPro" id="IPR032633">
    <property type="entry name" value="ThiJ-like"/>
</dbReference>
<evidence type="ECO:0008006" key="3">
    <source>
        <dbReference type="Google" id="ProtNLM"/>
    </source>
</evidence>
<dbReference type="InterPro" id="IPR029062">
    <property type="entry name" value="Class_I_gatase-like"/>
</dbReference>
<evidence type="ECO:0000313" key="1">
    <source>
        <dbReference type="EMBL" id="PYC41418.1"/>
    </source>
</evidence>
<dbReference type="Gene3D" id="3.40.50.880">
    <property type="match status" value="1"/>
</dbReference>
<dbReference type="PANTHER" id="PTHR43068">
    <property type="entry name" value="SLR1854 PROTEIN"/>
    <property type="match status" value="1"/>
</dbReference>
<evidence type="ECO:0000313" key="2">
    <source>
        <dbReference type="Proteomes" id="UP000248188"/>
    </source>
</evidence>
<dbReference type="Proteomes" id="UP000248188">
    <property type="component" value="Unassembled WGS sequence"/>
</dbReference>
<dbReference type="RefSeq" id="WP_110651625.1">
    <property type="nucleotide sequence ID" value="NZ_QJRN01000003.1"/>
</dbReference>
<dbReference type="Pfam" id="PF17124">
    <property type="entry name" value="ThiJ_like"/>
    <property type="match status" value="1"/>
</dbReference>
<reference evidence="1 2" key="1">
    <citation type="submission" date="2018-06" db="EMBL/GenBank/DDBJ databases">
        <title>Pseudomonas diversity within urban Lake Michigan freshwaters.</title>
        <authorList>
            <person name="Batrich M."/>
            <person name="Hatzopoulos T."/>
            <person name="Putonti C."/>
        </authorList>
    </citation>
    <scope>NUCLEOTIDE SEQUENCE [LARGE SCALE GENOMIC DNA]</scope>
    <source>
        <strain evidence="1 2">MB-090624</strain>
    </source>
</reference>
<dbReference type="PANTHER" id="PTHR43068:SF1">
    <property type="entry name" value="SLR1854 PROTEIN"/>
    <property type="match status" value="1"/>
</dbReference>
<accession>A0A9Q6IHA8</accession>
<proteinExistence type="predicted"/>